<sequence>MRATALVMTTGGTGPYLCPAADDELGHLLRGPYDSFELIDGLLAHVNPRASALKWAINIDAHEFMYALRMRPVPVLHGPVVVTAVDGGERCDLTPGTVDLARRTLSPQDHVLPTADAPLPRLHAAVQADDHESVRELLREFPDGRFEVREAYGWFPHSFGLPKGPFASPTVEVSDLPGLAELVEQVDEQTIVTRRVHGADDLDDPWRALVSRLGVHLADATHRAEEGRTVVSLTYLDPVSGCPRDTGRPTLILATYDSGLVQSELSSNDQVLPELRPGQLAQRRLVRHGWQLADAGEAHVLLGDLSGLSRHVDRSVEALRTTFGVATPEHLAITLHVGGRSVRASDRLALLSSARPALLEPVRR</sequence>
<protein>
    <recommendedName>
        <fullName evidence="1">TY-Chap N-terminal domain-containing protein</fullName>
    </recommendedName>
</protein>
<organism evidence="2 3">
    <name type="scientific">Nocardioides yefusunii</name>
    <dbReference type="NCBI Taxonomy" id="2500546"/>
    <lineage>
        <taxon>Bacteria</taxon>
        <taxon>Bacillati</taxon>
        <taxon>Actinomycetota</taxon>
        <taxon>Actinomycetes</taxon>
        <taxon>Propionibacteriales</taxon>
        <taxon>Nocardioidaceae</taxon>
        <taxon>Nocardioides</taxon>
    </lineage>
</organism>
<dbReference type="RefSeq" id="WP_128221833.1">
    <property type="nucleotide sequence ID" value="NZ_CP034929.1"/>
</dbReference>
<evidence type="ECO:0000313" key="2">
    <source>
        <dbReference type="EMBL" id="MFC6153944.1"/>
    </source>
</evidence>
<dbReference type="Pfam" id="PF22552">
    <property type="entry name" value="TY-Chap3"/>
    <property type="match status" value="1"/>
</dbReference>
<dbReference type="Proteomes" id="UP001596098">
    <property type="component" value="Unassembled WGS sequence"/>
</dbReference>
<feature type="domain" description="TY-Chap N-terminal" evidence="1">
    <location>
        <begin position="206"/>
        <end position="331"/>
    </location>
</feature>
<gene>
    <name evidence="2" type="ORF">ACFPWU_09775</name>
</gene>
<dbReference type="EMBL" id="JBHSQI010000005">
    <property type="protein sequence ID" value="MFC6153944.1"/>
    <property type="molecule type" value="Genomic_DNA"/>
</dbReference>
<proteinExistence type="predicted"/>
<comment type="caution">
    <text evidence="2">The sequence shown here is derived from an EMBL/GenBank/DDBJ whole genome shotgun (WGS) entry which is preliminary data.</text>
</comment>
<evidence type="ECO:0000313" key="3">
    <source>
        <dbReference type="Proteomes" id="UP001596098"/>
    </source>
</evidence>
<name>A0ABW1QZ57_9ACTN</name>
<dbReference type="InterPro" id="IPR054344">
    <property type="entry name" value="TY-Chap_N"/>
</dbReference>
<keyword evidence="3" id="KW-1185">Reference proteome</keyword>
<accession>A0ABW1QZ57</accession>
<reference evidence="3" key="1">
    <citation type="journal article" date="2019" name="Int. J. Syst. Evol. Microbiol.">
        <title>The Global Catalogue of Microorganisms (GCM) 10K type strain sequencing project: providing services to taxonomists for standard genome sequencing and annotation.</title>
        <authorList>
            <consortium name="The Broad Institute Genomics Platform"/>
            <consortium name="The Broad Institute Genome Sequencing Center for Infectious Disease"/>
            <person name="Wu L."/>
            <person name="Ma J."/>
        </authorList>
    </citation>
    <scope>NUCLEOTIDE SEQUENCE [LARGE SCALE GENOMIC DNA]</scope>
    <source>
        <strain evidence="3">DFY28</strain>
    </source>
</reference>
<evidence type="ECO:0000259" key="1">
    <source>
        <dbReference type="Pfam" id="PF22552"/>
    </source>
</evidence>